<sequence length="79" mass="9016">MADEVLTKLRGGMLHYRYVRDDDVATVIESHLLAEIAAPYRQRFRDEIAEQNWIVEYGRKLADAPFTADFVICTADAAI</sequence>
<dbReference type="Proteomes" id="UP001548590">
    <property type="component" value="Unassembled WGS sequence"/>
</dbReference>
<gene>
    <name evidence="1" type="ORF">ABVT11_09750</name>
</gene>
<organism evidence="1 2">
    <name type="scientific">Uliginosibacterium paludis</name>
    <dbReference type="NCBI Taxonomy" id="1615952"/>
    <lineage>
        <taxon>Bacteria</taxon>
        <taxon>Pseudomonadati</taxon>
        <taxon>Pseudomonadota</taxon>
        <taxon>Betaproteobacteria</taxon>
        <taxon>Rhodocyclales</taxon>
        <taxon>Zoogloeaceae</taxon>
        <taxon>Uliginosibacterium</taxon>
    </lineage>
</organism>
<accession>A0ABV2CQA9</accession>
<dbReference type="EMBL" id="JBEWLZ010000004">
    <property type="protein sequence ID" value="MET1490110.1"/>
    <property type="molecule type" value="Genomic_DNA"/>
</dbReference>
<dbReference type="RefSeq" id="WP_345923598.1">
    <property type="nucleotide sequence ID" value="NZ_JBDIVF010000001.1"/>
</dbReference>
<proteinExistence type="predicted"/>
<keyword evidence="2" id="KW-1185">Reference proteome</keyword>
<name>A0ABV2CQA9_9RHOO</name>
<evidence type="ECO:0000313" key="1">
    <source>
        <dbReference type="EMBL" id="MET1490110.1"/>
    </source>
</evidence>
<comment type="caution">
    <text evidence="1">The sequence shown here is derived from an EMBL/GenBank/DDBJ whole genome shotgun (WGS) entry which is preliminary data.</text>
</comment>
<evidence type="ECO:0000313" key="2">
    <source>
        <dbReference type="Proteomes" id="UP001548590"/>
    </source>
</evidence>
<protein>
    <submittedName>
        <fullName evidence="1">Uncharacterized protein</fullName>
    </submittedName>
</protein>
<reference evidence="1 2" key="1">
    <citation type="submission" date="2024-07" db="EMBL/GenBank/DDBJ databases">
        <title>Uliginosibacterium paludis KCTC:42655.</title>
        <authorList>
            <person name="Kim M.K."/>
        </authorList>
    </citation>
    <scope>NUCLEOTIDE SEQUENCE [LARGE SCALE GENOMIC DNA]</scope>
    <source>
        <strain evidence="1 2">KCTC 42655</strain>
    </source>
</reference>